<evidence type="ECO:0000256" key="4">
    <source>
        <dbReference type="SAM" id="Phobius"/>
    </source>
</evidence>
<name>A0ABX0V672_9HYPH</name>
<dbReference type="PROSITE" id="PS51318">
    <property type="entry name" value="TAT"/>
    <property type="match status" value="1"/>
</dbReference>
<evidence type="ECO:0000256" key="1">
    <source>
        <dbReference type="ARBA" id="ARBA00004418"/>
    </source>
</evidence>
<keyword evidence="3" id="KW-0732">Signal</keyword>
<sequence length="648" mass="72459">MVRRIRPRSPDEPSVEALRRATTLATRRDLLGLAGGIAGAALAARLLPAAAMAQESAPPAGDAYEAHGLSAFGDLQLPKDFPHFPYVNPDAPVGGKIVMRVTQGSFDTFNTLNAFVLQGDAAAGMSATFDSLMAGSGDEPDAVYGLVAQSVQASADRRTYRFRLRPEARFHDGTRLTAADVAFSFDILKEKGHPSYRAILAEAERAVAEVDDVVTFHLSERRGRDLHLIVASLPIFSKAYWSTRDFAASTLEPPLGSGAYKVGRFEVGRFIEFDRVDDYWARDLNVNVGQNRFRHVRYEYFRDEQVMFEAFKSGIINFHEEYTASLWANGYDFAAFREGRVKREKIETAAAPNVQGWYFNTRREKFADPRVREAIGLAFDFEWTNAKIMYGAYRRTTSFFEHTPLKAEGLPAPEELALLEPFRGKVPDEVFGEPFVPPVSDGSGNDRNMLRRAFALLTEAGLKREGDTLRLPDGKPFEIEFLDSGTRLQPHTQPFQGNLRRLGITATSRIVDPSQYQERLRKYDYDVVSVARQGSLTPGAELRVFYGSEAARTPGGLNLAGINSPAVDALIEHIIRAGTREEITIGARALDRVLRAGRYWVPMWFRPDDWYAFWDIFSRPAQPPRYSSGAPGTWWFDAEKAARIGWKG</sequence>
<comment type="subcellular location">
    <subcellularLocation>
        <location evidence="1">Periplasm</location>
    </subcellularLocation>
</comment>
<protein>
    <submittedName>
        <fullName evidence="6">Microcin C transport system substrate-binding protein</fullName>
    </submittedName>
</protein>
<organism evidence="6 7">
    <name type="scientific">Pseudochelatococcus lubricantis</name>
    <dbReference type="NCBI Taxonomy" id="1538102"/>
    <lineage>
        <taxon>Bacteria</taxon>
        <taxon>Pseudomonadati</taxon>
        <taxon>Pseudomonadota</taxon>
        <taxon>Alphaproteobacteria</taxon>
        <taxon>Hyphomicrobiales</taxon>
        <taxon>Chelatococcaceae</taxon>
        <taxon>Pseudochelatococcus</taxon>
    </lineage>
</organism>
<dbReference type="InterPro" id="IPR030678">
    <property type="entry name" value="Peptide/Ni-bd"/>
</dbReference>
<dbReference type="Pfam" id="PF00496">
    <property type="entry name" value="SBP_bac_5"/>
    <property type="match status" value="1"/>
</dbReference>
<dbReference type="SUPFAM" id="SSF53850">
    <property type="entry name" value="Periplasmic binding protein-like II"/>
    <property type="match status" value="1"/>
</dbReference>
<reference evidence="6 7" key="1">
    <citation type="submission" date="2020-03" db="EMBL/GenBank/DDBJ databases">
        <title>Genomic Encyclopedia of Type Strains, Phase IV (KMG-IV): sequencing the most valuable type-strain genomes for metagenomic binning, comparative biology and taxonomic classification.</title>
        <authorList>
            <person name="Goeker M."/>
        </authorList>
    </citation>
    <scope>NUCLEOTIDE SEQUENCE [LARGE SCALE GENOMIC DNA]</scope>
    <source>
        <strain evidence="6 7">DSM 103870</strain>
    </source>
</reference>
<dbReference type="PANTHER" id="PTHR30290">
    <property type="entry name" value="PERIPLASMIC BINDING COMPONENT OF ABC TRANSPORTER"/>
    <property type="match status" value="1"/>
</dbReference>
<dbReference type="InterPro" id="IPR039424">
    <property type="entry name" value="SBP_5"/>
</dbReference>
<keyword evidence="4" id="KW-0812">Transmembrane</keyword>
<dbReference type="CDD" id="cd08497">
    <property type="entry name" value="MbnE-like"/>
    <property type="match status" value="1"/>
</dbReference>
<evidence type="ECO:0000256" key="2">
    <source>
        <dbReference type="ARBA" id="ARBA00005695"/>
    </source>
</evidence>
<gene>
    <name evidence="6" type="ORF">FHS82_003462</name>
</gene>
<accession>A0ABX0V672</accession>
<comment type="similarity">
    <text evidence="2">Belongs to the bacterial solute-binding protein 5 family.</text>
</comment>
<evidence type="ECO:0000313" key="7">
    <source>
        <dbReference type="Proteomes" id="UP001429580"/>
    </source>
</evidence>
<comment type="caution">
    <text evidence="6">The sequence shown here is derived from an EMBL/GenBank/DDBJ whole genome shotgun (WGS) entry which is preliminary data.</text>
</comment>
<evidence type="ECO:0000256" key="3">
    <source>
        <dbReference type="ARBA" id="ARBA00022729"/>
    </source>
</evidence>
<dbReference type="Proteomes" id="UP001429580">
    <property type="component" value="Unassembled WGS sequence"/>
</dbReference>
<dbReference type="Gene3D" id="3.10.105.10">
    <property type="entry name" value="Dipeptide-binding Protein, Domain 3"/>
    <property type="match status" value="1"/>
</dbReference>
<evidence type="ECO:0000313" key="6">
    <source>
        <dbReference type="EMBL" id="NIJ59604.1"/>
    </source>
</evidence>
<feature type="transmembrane region" description="Helical" evidence="4">
    <location>
        <begin position="30"/>
        <end position="47"/>
    </location>
</feature>
<dbReference type="EMBL" id="JAASQI010000009">
    <property type="protein sequence ID" value="NIJ59604.1"/>
    <property type="molecule type" value="Genomic_DNA"/>
</dbReference>
<dbReference type="InterPro" id="IPR000914">
    <property type="entry name" value="SBP_5_dom"/>
</dbReference>
<dbReference type="PANTHER" id="PTHR30290:SF64">
    <property type="entry name" value="ABC TRANSPORTER PERIPLASMIC BINDING PROTEIN"/>
    <property type="match status" value="1"/>
</dbReference>
<keyword evidence="4" id="KW-1133">Transmembrane helix</keyword>
<keyword evidence="7" id="KW-1185">Reference proteome</keyword>
<dbReference type="PIRSF" id="PIRSF002741">
    <property type="entry name" value="MppA"/>
    <property type="match status" value="1"/>
</dbReference>
<dbReference type="InterPro" id="IPR006311">
    <property type="entry name" value="TAT_signal"/>
</dbReference>
<keyword evidence="4" id="KW-0472">Membrane</keyword>
<dbReference type="Gene3D" id="3.40.190.10">
    <property type="entry name" value="Periplasmic binding protein-like II"/>
    <property type="match status" value="1"/>
</dbReference>
<feature type="domain" description="Solute-binding protein family 5" evidence="5">
    <location>
        <begin position="143"/>
        <end position="539"/>
    </location>
</feature>
<evidence type="ECO:0000259" key="5">
    <source>
        <dbReference type="Pfam" id="PF00496"/>
    </source>
</evidence>
<proteinExistence type="inferred from homology"/>